<evidence type="ECO:0000313" key="15">
    <source>
        <dbReference type="EMBL" id="CED83452.1"/>
    </source>
</evidence>
<comment type="similarity">
    <text evidence="3 11">Belongs to the glycosyl hydrolase 13 family.</text>
</comment>
<comment type="cofactor">
    <cofactor evidence="2">
        <name>Ca(2+)</name>
        <dbReference type="ChEBI" id="CHEBI:29108"/>
    </cofactor>
</comment>
<dbReference type="SMART" id="SM00642">
    <property type="entry name" value="Aamy"/>
    <property type="match status" value="1"/>
</dbReference>
<dbReference type="PANTHER" id="PTHR10357">
    <property type="entry name" value="ALPHA-AMYLASE FAMILY MEMBER"/>
    <property type="match status" value="1"/>
</dbReference>
<dbReference type="SUPFAM" id="SSF51445">
    <property type="entry name" value="(Trans)glycosidases"/>
    <property type="match status" value="1"/>
</dbReference>
<feature type="domain" description="Glycosyl hydrolase family 13 catalytic" evidence="14">
    <location>
        <begin position="67"/>
        <end position="421"/>
    </location>
</feature>
<keyword evidence="8" id="KW-0106">Calcium</keyword>
<dbReference type="EC" id="3.2.1.1" evidence="4 12"/>
<name>A0A0F7SN13_PHARH</name>
<accession>A0A0F7SN13</accession>
<keyword evidence="5" id="KW-0479">Metal-binding</keyword>
<dbReference type="FunFam" id="3.20.20.80:FF:000120">
    <property type="entry name" value="Alpha-amylase A"/>
    <property type="match status" value="1"/>
</dbReference>
<dbReference type="GO" id="GO:0016052">
    <property type="term" value="P:carbohydrate catabolic process"/>
    <property type="evidence" value="ECO:0007669"/>
    <property type="project" value="InterPro"/>
</dbReference>
<keyword evidence="7 12" id="KW-0378">Hydrolase</keyword>
<evidence type="ECO:0000256" key="12">
    <source>
        <dbReference type="RuleBase" id="RU361134"/>
    </source>
</evidence>
<proteinExistence type="inferred from homology"/>
<dbReference type="Gene3D" id="2.60.40.1180">
    <property type="entry name" value="Golgi alpha-mannosidase II"/>
    <property type="match status" value="1"/>
</dbReference>
<dbReference type="InterPro" id="IPR006047">
    <property type="entry name" value="GH13_cat_dom"/>
</dbReference>
<dbReference type="Gene3D" id="3.20.20.80">
    <property type="entry name" value="Glycosidases"/>
    <property type="match status" value="1"/>
</dbReference>
<keyword evidence="6" id="KW-0732">Signal</keyword>
<keyword evidence="9 12" id="KW-0119">Carbohydrate metabolism</keyword>
<dbReference type="InterPro" id="IPR013780">
    <property type="entry name" value="Glyco_hydro_b"/>
</dbReference>
<dbReference type="CDD" id="cd11319">
    <property type="entry name" value="AmyAc_euk_AmyA"/>
    <property type="match status" value="1"/>
</dbReference>
<dbReference type="Pfam" id="PF00128">
    <property type="entry name" value="Alpha-amylase"/>
    <property type="match status" value="1"/>
</dbReference>
<sequence length="598" mass="63331">MRLKLAQAKPMTYGDLGGLWFGPRINADGLPVGTYVPGGKEGSCSEPIHRLTNALSAAEWRDKSIYQVVTDRFSTGSLTTPCYTTDKAYCGGTWAGITARLDYIQGMGFDAVWISPITSNIGNTTEGQAYHGYWPMDFATLNSHFGTADDLKALSAALHTRGMYLMADVVVNHVATTQGSAAFVPTSDYGEFDTSADFHPFCWVTDDKNQTQVEQCWLGTSTLALADIDTESTSIVAYMNTWIKTLVSDYSIDGLRIDTVKHIRKDFWPGFASSAGVFTMGEILDGSVAYNAPYQDVLDSVLNYPLYYQIMYAFQYVNANLGALVDVHNSLLSSMNDTTLLGTFVDNHDQPRLASLIKDTALLGNAYTYPFITDGVPIVYYGQEQGFSGGADPANREPMWTSSYATDGIGYALFKKLTAARKQAGNSSSTFYTNKATVSYYDANEIVISKPPMLAILSNRGSSGSGSVTVPSNASLPEAAEVVDILTCTSWRTDKNGASVVSVSNGQPQVILPLANIGTLCPGGVTASTITAGSTDTTPANPSSSAAVASASASSSSTSSAATPSGSTASGSGAEKSIRLGGWSTVGLVGLIGLTTLL</sequence>
<feature type="region of interest" description="Disordered" evidence="13">
    <location>
        <begin position="554"/>
        <end position="574"/>
    </location>
</feature>
<dbReference type="PRINTS" id="PR00110">
    <property type="entry name" value="ALPHAAMYLASE"/>
</dbReference>
<evidence type="ECO:0000256" key="7">
    <source>
        <dbReference type="ARBA" id="ARBA00022801"/>
    </source>
</evidence>
<reference evidence="15" key="1">
    <citation type="submission" date="2014-08" db="EMBL/GenBank/DDBJ databases">
        <authorList>
            <person name="Sharma Rahul"/>
            <person name="Thines Marco"/>
        </authorList>
    </citation>
    <scope>NUCLEOTIDE SEQUENCE</scope>
</reference>
<comment type="catalytic activity">
    <reaction evidence="1 12">
        <text>Endohydrolysis of (1-&gt;4)-alpha-D-glucosidic linkages in polysaccharides containing three or more (1-&gt;4)-alpha-linked D-glucose units.</text>
        <dbReference type="EC" id="3.2.1.1"/>
    </reaction>
</comment>
<evidence type="ECO:0000256" key="3">
    <source>
        <dbReference type="ARBA" id="ARBA00008061"/>
    </source>
</evidence>
<dbReference type="InterPro" id="IPR006046">
    <property type="entry name" value="Alpha_amylase"/>
</dbReference>
<dbReference type="EMBL" id="LN483142">
    <property type="protein sequence ID" value="CED83452.1"/>
    <property type="molecule type" value="Genomic_DNA"/>
</dbReference>
<evidence type="ECO:0000256" key="4">
    <source>
        <dbReference type="ARBA" id="ARBA00012595"/>
    </source>
</evidence>
<protein>
    <recommendedName>
        <fullName evidence="4 12">Alpha-amylase</fullName>
        <ecNumber evidence="4 12">3.2.1.1</ecNumber>
    </recommendedName>
</protein>
<evidence type="ECO:0000259" key="14">
    <source>
        <dbReference type="SMART" id="SM00642"/>
    </source>
</evidence>
<evidence type="ECO:0000256" key="11">
    <source>
        <dbReference type="RuleBase" id="RU003615"/>
    </source>
</evidence>
<dbReference type="AlphaFoldDB" id="A0A0F7SN13"/>
<dbReference type="GO" id="GO:0005509">
    <property type="term" value="F:calcium ion binding"/>
    <property type="evidence" value="ECO:0007669"/>
    <property type="project" value="InterPro"/>
</dbReference>
<dbReference type="GO" id="GO:0004556">
    <property type="term" value="F:alpha-amylase activity"/>
    <property type="evidence" value="ECO:0007669"/>
    <property type="project" value="UniProtKB-UniRule"/>
</dbReference>
<evidence type="ECO:0000256" key="2">
    <source>
        <dbReference type="ARBA" id="ARBA00001913"/>
    </source>
</evidence>
<keyword evidence="10 12" id="KW-0326">Glycosidase</keyword>
<evidence type="ECO:0000256" key="9">
    <source>
        <dbReference type="ARBA" id="ARBA00023277"/>
    </source>
</evidence>
<evidence type="ECO:0000256" key="6">
    <source>
        <dbReference type="ARBA" id="ARBA00022729"/>
    </source>
</evidence>
<dbReference type="SUPFAM" id="SSF51011">
    <property type="entry name" value="Glycosyl hydrolase domain"/>
    <property type="match status" value="1"/>
</dbReference>
<evidence type="ECO:0000256" key="13">
    <source>
        <dbReference type="SAM" id="MobiDB-lite"/>
    </source>
</evidence>
<organism evidence="15">
    <name type="scientific">Phaffia rhodozyma</name>
    <name type="common">Yeast</name>
    <name type="synonym">Xanthophyllomyces dendrorhous</name>
    <dbReference type="NCBI Taxonomy" id="264483"/>
    <lineage>
        <taxon>Eukaryota</taxon>
        <taxon>Fungi</taxon>
        <taxon>Dikarya</taxon>
        <taxon>Basidiomycota</taxon>
        <taxon>Agaricomycotina</taxon>
        <taxon>Tremellomycetes</taxon>
        <taxon>Cystofilobasidiales</taxon>
        <taxon>Mrakiaceae</taxon>
        <taxon>Phaffia</taxon>
    </lineage>
</organism>
<evidence type="ECO:0000256" key="10">
    <source>
        <dbReference type="ARBA" id="ARBA00023295"/>
    </source>
</evidence>
<dbReference type="InterPro" id="IPR017853">
    <property type="entry name" value="GH"/>
</dbReference>
<evidence type="ECO:0000256" key="8">
    <source>
        <dbReference type="ARBA" id="ARBA00022837"/>
    </source>
</evidence>
<evidence type="ECO:0000256" key="1">
    <source>
        <dbReference type="ARBA" id="ARBA00000548"/>
    </source>
</evidence>
<dbReference type="PANTHER" id="PTHR10357:SF215">
    <property type="entry name" value="ALPHA-AMYLASE 1"/>
    <property type="match status" value="1"/>
</dbReference>
<evidence type="ECO:0000256" key="5">
    <source>
        <dbReference type="ARBA" id="ARBA00022723"/>
    </source>
</evidence>